<feature type="coiled-coil region" evidence="1">
    <location>
        <begin position="145"/>
        <end position="320"/>
    </location>
</feature>
<dbReference type="EMBL" id="OA885911">
    <property type="protein sequence ID" value="CAD7282466.1"/>
    <property type="molecule type" value="Genomic_DNA"/>
</dbReference>
<gene>
    <name evidence="2" type="ORF">NMOB1V02_LOCUS10090</name>
</gene>
<evidence type="ECO:0000313" key="3">
    <source>
        <dbReference type="Proteomes" id="UP000678499"/>
    </source>
</evidence>
<evidence type="ECO:0000256" key="1">
    <source>
        <dbReference type="SAM" id="Coils"/>
    </source>
</evidence>
<reference evidence="2" key="1">
    <citation type="submission" date="2020-11" db="EMBL/GenBank/DDBJ databases">
        <authorList>
            <person name="Tran Van P."/>
        </authorList>
    </citation>
    <scope>NUCLEOTIDE SEQUENCE</scope>
</reference>
<dbReference type="Gene3D" id="1.20.5.340">
    <property type="match status" value="1"/>
</dbReference>
<name>A0A7R9BXT8_9CRUS</name>
<dbReference type="GO" id="GO:0005737">
    <property type="term" value="C:cytoplasm"/>
    <property type="evidence" value="ECO:0007669"/>
    <property type="project" value="TreeGrafter"/>
</dbReference>
<dbReference type="PANTHER" id="PTHR16306">
    <property type="entry name" value="TRANSLIN-ASSOCIATED FACTOR X-INTERACTING PROTEIN 1"/>
    <property type="match status" value="1"/>
</dbReference>
<protein>
    <recommendedName>
        <fullName evidence="4">Translin-associated factor X-interacting protein 1 N-terminal domain-containing protein</fullName>
    </recommendedName>
</protein>
<proteinExistence type="predicted"/>
<evidence type="ECO:0000313" key="2">
    <source>
        <dbReference type="EMBL" id="CAD7282466.1"/>
    </source>
</evidence>
<dbReference type="PANTHER" id="PTHR16306:SF0">
    <property type="entry name" value="TRANSLIN-ASSOCIATED FACTOR X-INTERACTING PROTEIN 1"/>
    <property type="match status" value="1"/>
</dbReference>
<evidence type="ECO:0008006" key="4">
    <source>
        <dbReference type="Google" id="ProtNLM"/>
    </source>
</evidence>
<dbReference type="EMBL" id="CAJPEX010003874">
    <property type="protein sequence ID" value="CAG0922618.1"/>
    <property type="molecule type" value="Genomic_DNA"/>
</dbReference>
<sequence length="662" mass="76739">MANAAYLHDLFSQRCTNPLKELKLPPDRNGAIKIKRGTFPAEDSKAISLNWLQHRVQEIQKSVPEVKRPLTSNTFLISRREHGKNVTLEKSPHWQVLKSLAAEIPPLESTINGFLEEAAGILAASKEDSHRLRTWRSPISSLSSMTNLKTEMEEIKNNENELKVALEYVTTKAVDATRRIKELEIELTESQNTLKVERKMKLSLESDLEEGNYQRARMQARIDFLERENRRRFDMDLLEIALQQSREDLKELSGRMMRMQVEFSDVVPRNMHEKMEIQFRSLQREHAKLEQQVATADKGREDLINEVEMLRARNADLECECGELKRCGTPRPYWAKCSEFVDGGLSRWRKLSKGKSSRDMLNLILAEFSGDHGVAKRPEFFQGKGTHAHVPKYLQWDGKVRNRHLGVRDVTFMIQDVWAHKRVNDEEMGHRQGMSNFVAQYLEQSFAEACKRFSHVEDIGLFWGILCGEFDEGIYHDRTETAEKILKACEQHCVDHDSERLASDMIQIPSFRDILTKMFPLKSSSAIDQLVGEAVFNLRLPQTANYMQYTKLFDQKEYGEKSGFLKLLEQQEKEEQEKYIKDVLVALGKCETVSLDAVRRAFVIVDPHIEQNILQRYTKWIFAGIHSSNRKPVEDEQVVIQSEKLVRRLKRGNIHRVGPRPY</sequence>
<dbReference type="AlphaFoldDB" id="A0A7R9BXT8"/>
<keyword evidence="3" id="KW-1185">Reference proteome</keyword>
<keyword evidence="1" id="KW-0175">Coiled coil</keyword>
<accession>A0A7R9BXT8</accession>
<dbReference type="OrthoDB" id="261426at2759"/>
<organism evidence="2">
    <name type="scientific">Notodromas monacha</name>
    <dbReference type="NCBI Taxonomy" id="399045"/>
    <lineage>
        <taxon>Eukaryota</taxon>
        <taxon>Metazoa</taxon>
        <taxon>Ecdysozoa</taxon>
        <taxon>Arthropoda</taxon>
        <taxon>Crustacea</taxon>
        <taxon>Oligostraca</taxon>
        <taxon>Ostracoda</taxon>
        <taxon>Podocopa</taxon>
        <taxon>Podocopida</taxon>
        <taxon>Cypridocopina</taxon>
        <taxon>Cypridoidea</taxon>
        <taxon>Cyprididae</taxon>
        <taxon>Notodromas</taxon>
    </lineage>
</organism>
<dbReference type="Proteomes" id="UP000678499">
    <property type="component" value="Unassembled WGS sequence"/>
</dbReference>